<keyword evidence="3" id="KW-0808">Transferase</keyword>
<comment type="catalytic activity">
    <reaction evidence="1">
        <text>L-aspartyl-tRNA(Asn) + L-glutamine + ATP + H2O = L-asparaginyl-tRNA(Asn) + L-glutamate + ADP + phosphate + 2 H(+)</text>
        <dbReference type="Rhea" id="RHEA:14513"/>
        <dbReference type="Rhea" id="RHEA-COMP:9674"/>
        <dbReference type="Rhea" id="RHEA-COMP:9677"/>
        <dbReference type="ChEBI" id="CHEBI:15377"/>
        <dbReference type="ChEBI" id="CHEBI:15378"/>
        <dbReference type="ChEBI" id="CHEBI:29985"/>
        <dbReference type="ChEBI" id="CHEBI:30616"/>
        <dbReference type="ChEBI" id="CHEBI:43474"/>
        <dbReference type="ChEBI" id="CHEBI:58359"/>
        <dbReference type="ChEBI" id="CHEBI:78515"/>
        <dbReference type="ChEBI" id="CHEBI:78516"/>
        <dbReference type="ChEBI" id="CHEBI:456216"/>
    </reaction>
</comment>
<sequence length="94" mass="10799">MEINNTLLEKLAELSMLEIENSEHDKLKAHLEEVLDFVENLNTMDLKEVGDLEQENTPFREDYAVHNPSVSQAILKQAPQSQEGYFDVPKIIET</sequence>
<dbReference type="PANTHER" id="PTHR15004:SF0">
    <property type="entry name" value="GLUTAMYL-TRNA(GLN) AMIDOTRANSFERASE SUBUNIT C, MITOCHONDRIAL"/>
    <property type="match status" value="1"/>
</dbReference>
<dbReference type="Pfam" id="PF02686">
    <property type="entry name" value="GatC"/>
    <property type="match status" value="1"/>
</dbReference>
<dbReference type="PANTHER" id="PTHR15004">
    <property type="entry name" value="GLUTAMYL-TRNA(GLN) AMIDOTRANSFERASE SUBUNIT C, MITOCHONDRIAL"/>
    <property type="match status" value="1"/>
</dbReference>
<comment type="function">
    <text evidence="1">Allows the formation of correctly charged Asn-tRNA(Asn) or Gln-tRNA(Gln) through the transamidation of misacylated Asp-tRNA(Asn) or Glu-tRNA(Gln) in organisms which lack either or both of asparaginyl-tRNA or glutaminyl-tRNA synthetases. The reaction takes place in the presence of glutamine and ATP through an activated phospho-Asp-tRNA(Asn) or phospho-Glu-tRNA(Gln).</text>
</comment>
<evidence type="ECO:0000313" key="4">
    <source>
        <dbReference type="Proteomes" id="UP000317935"/>
    </source>
</evidence>
<dbReference type="GO" id="GO:0006450">
    <property type="term" value="P:regulation of translational fidelity"/>
    <property type="evidence" value="ECO:0007669"/>
    <property type="project" value="InterPro"/>
</dbReference>
<dbReference type="EMBL" id="AP023036">
    <property type="protein sequence ID" value="BCD45601.1"/>
    <property type="molecule type" value="Genomic_DNA"/>
</dbReference>
<reference evidence="2 5" key="2">
    <citation type="submission" date="2020-04" db="EMBL/GenBank/DDBJ databases">
        <title>Genomic analysis of gastric non-Helicobacter pylori Helicobacters isolated in Japan.</title>
        <authorList>
            <person name="Suzuki M."/>
            <person name="Rimbara E."/>
        </authorList>
    </citation>
    <scope>NUCLEOTIDE SEQUENCE [LARGE SCALE GENOMIC DNA]</scope>
    <source>
        <strain evidence="2 5">NHP19-0020</strain>
    </source>
</reference>
<dbReference type="SUPFAM" id="SSF141000">
    <property type="entry name" value="Glu-tRNAGln amidotransferase C subunit"/>
    <property type="match status" value="1"/>
</dbReference>
<comment type="similarity">
    <text evidence="1">Belongs to the GatC family.</text>
</comment>
<keyword evidence="1" id="KW-0547">Nucleotide-binding</keyword>
<dbReference type="Proteomes" id="UP000317935">
    <property type="component" value="Chromosome"/>
</dbReference>
<dbReference type="Proteomes" id="UP000509742">
    <property type="component" value="Chromosome"/>
</dbReference>
<proteinExistence type="inferred from homology"/>
<dbReference type="GO" id="GO:0050567">
    <property type="term" value="F:glutaminyl-tRNA synthase (glutamine-hydrolyzing) activity"/>
    <property type="evidence" value="ECO:0007669"/>
    <property type="project" value="UniProtKB-UniRule"/>
</dbReference>
<comment type="catalytic activity">
    <reaction evidence="1">
        <text>L-glutamyl-tRNA(Gln) + L-glutamine + ATP + H2O = L-glutaminyl-tRNA(Gln) + L-glutamate + ADP + phosphate + H(+)</text>
        <dbReference type="Rhea" id="RHEA:17521"/>
        <dbReference type="Rhea" id="RHEA-COMP:9681"/>
        <dbReference type="Rhea" id="RHEA-COMP:9684"/>
        <dbReference type="ChEBI" id="CHEBI:15377"/>
        <dbReference type="ChEBI" id="CHEBI:15378"/>
        <dbReference type="ChEBI" id="CHEBI:29985"/>
        <dbReference type="ChEBI" id="CHEBI:30616"/>
        <dbReference type="ChEBI" id="CHEBI:43474"/>
        <dbReference type="ChEBI" id="CHEBI:58359"/>
        <dbReference type="ChEBI" id="CHEBI:78520"/>
        <dbReference type="ChEBI" id="CHEBI:78521"/>
        <dbReference type="ChEBI" id="CHEBI:456216"/>
    </reaction>
</comment>
<organism evidence="3 4">
    <name type="scientific">Helicobacter suis</name>
    <dbReference type="NCBI Taxonomy" id="104628"/>
    <lineage>
        <taxon>Bacteria</taxon>
        <taxon>Pseudomonadati</taxon>
        <taxon>Campylobacterota</taxon>
        <taxon>Epsilonproteobacteria</taxon>
        <taxon>Campylobacterales</taxon>
        <taxon>Helicobacteraceae</taxon>
        <taxon>Helicobacter</taxon>
    </lineage>
</organism>
<dbReference type="GeneID" id="56928321"/>
<keyword evidence="5" id="KW-1185">Reference proteome</keyword>
<dbReference type="EMBL" id="AP019774">
    <property type="protein sequence ID" value="BCD70132.1"/>
    <property type="molecule type" value="Genomic_DNA"/>
</dbReference>
<dbReference type="Gene3D" id="1.10.20.60">
    <property type="entry name" value="Glu-tRNAGln amidotransferase C subunit, N-terminal domain"/>
    <property type="match status" value="1"/>
</dbReference>
<dbReference type="InterPro" id="IPR036113">
    <property type="entry name" value="Asp/Glu-ADT_sf_sub_c"/>
</dbReference>
<dbReference type="GO" id="GO:0005524">
    <property type="term" value="F:ATP binding"/>
    <property type="evidence" value="ECO:0007669"/>
    <property type="project" value="UniProtKB-KW"/>
</dbReference>
<evidence type="ECO:0000313" key="5">
    <source>
        <dbReference type="Proteomes" id="UP000509742"/>
    </source>
</evidence>
<dbReference type="HAMAP" id="MF_00122">
    <property type="entry name" value="GatC"/>
    <property type="match status" value="1"/>
</dbReference>
<evidence type="ECO:0000313" key="3">
    <source>
        <dbReference type="EMBL" id="BCD70132.1"/>
    </source>
</evidence>
<reference evidence="3 4" key="1">
    <citation type="submission" date="2019-06" db="EMBL/GenBank/DDBJ databases">
        <title>Complete genome sequence of Helicobacter suis SNTW101c.</title>
        <authorList>
            <person name="Rimbara E."/>
            <person name="Suzuki M."/>
            <person name="Matsui H."/>
            <person name="Nakamura M."/>
            <person name="Mori S."/>
            <person name="Shibayama K."/>
        </authorList>
    </citation>
    <scope>NUCLEOTIDE SEQUENCE [LARGE SCALE GENOMIC DNA]</scope>
    <source>
        <strain evidence="3 4">SNTW101c</strain>
    </source>
</reference>
<evidence type="ECO:0000256" key="1">
    <source>
        <dbReference type="HAMAP-Rule" id="MF_00122"/>
    </source>
</evidence>
<dbReference type="AlphaFoldDB" id="A0A6J4CZF6"/>
<keyword evidence="1" id="KW-0648">Protein biosynthesis</keyword>
<accession>A0A6J4CZF6</accession>
<keyword evidence="1" id="KW-0067">ATP-binding</keyword>
<dbReference type="GO" id="GO:0070681">
    <property type="term" value="P:glutaminyl-tRNAGln biosynthesis via transamidation"/>
    <property type="evidence" value="ECO:0007669"/>
    <property type="project" value="TreeGrafter"/>
</dbReference>
<evidence type="ECO:0000313" key="2">
    <source>
        <dbReference type="EMBL" id="BCD45601.1"/>
    </source>
</evidence>
<dbReference type="InterPro" id="IPR003837">
    <property type="entry name" value="GatC"/>
</dbReference>
<gene>
    <name evidence="1 3" type="primary">gatC</name>
    <name evidence="2" type="ORF">NHP190020_06400</name>
    <name evidence="3" type="ORF">SNTW_07770</name>
</gene>
<dbReference type="EC" id="6.3.5.-" evidence="1"/>
<keyword evidence="1" id="KW-0436">Ligase</keyword>
<name>A0A6J4CZF6_9HELI</name>
<protein>
    <recommendedName>
        <fullName evidence="1">Aspartyl/glutamyl-tRNA(Asn/Gln) amidotransferase subunit C</fullName>
        <shortName evidence="1">Asp/Glu-ADT subunit C</shortName>
        <ecNumber evidence="1">6.3.5.-</ecNumber>
    </recommendedName>
</protein>
<dbReference type="NCBIfam" id="TIGR00135">
    <property type="entry name" value="gatC"/>
    <property type="match status" value="1"/>
</dbReference>
<dbReference type="OrthoDB" id="9813938at2"/>
<dbReference type="RefSeq" id="WP_006564860.1">
    <property type="nucleotide sequence ID" value="NZ_AP019774.1"/>
</dbReference>
<dbReference type="GO" id="GO:0006412">
    <property type="term" value="P:translation"/>
    <property type="evidence" value="ECO:0007669"/>
    <property type="project" value="UniProtKB-UniRule"/>
</dbReference>
<comment type="subunit">
    <text evidence="1">Heterotrimer of A, B and C subunits.</text>
</comment>
<dbReference type="GO" id="GO:0016740">
    <property type="term" value="F:transferase activity"/>
    <property type="evidence" value="ECO:0007669"/>
    <property type="project" value="UniProtKB-KW"/>
</dbReference>